<evidence type="ECO:0000313" key="1">
    <source>
        <dbReference type="EMBL" id="HAT6345772.1"/>
    </source>
</evidence>
<sequence length="366" mass="42733">MNLSNNQKEIINLITDSIHYQLKKIDFLLKIKNNNHNYYVHRSIGRDGRESMSSQNDYTMQFTTDALLNAFSSLVDYYFVHFNLRLGANIERIKNIQHNRMDNSFLRHSYRPIKDISSIEKLIEDVKRTEVNGIQISELFKNEKKHLHDVRQCIYLHAICKQLNNAGIKIDEKCLSLQKNSCGEIIFCVDERVRKYYEYMERFFCNKIDDFGAGPSIYLDLNAYLKHNSIPYISIAAEPIEYNREIAYTCFEIPKCSTELLRKGGILSIVANADFDTLHSFLTTKDKDDSNFKSCGLTDIKNLFTLDKKNGVLSHDNNKLYFFVDQVLFIKTREATLIDSNKCFEDKITDISGYIDAYIKRFLEDI</sequence>
<comment type="caution">
    <text evidence="1">The sequence shown here is derived from an EMBL/GenBank/DDBJ whole genome shotgun (WGS) entry which is preliminary data.</text>
</comment>
<accession>A0AAD3YLQ9</accession>
<dbReference type="EMBL" id="DACTUL010000034">
    <property type="protein sequence ID" value="HAT6345772.1"/>
    <property type="molecule type" value="Genomic_DNA"/>
</dbReference>
<protein>
    <submittedName>
        <fullName evidence="1">Uncharacterized protein</fullName>
    </submittedName>
</protein>
<reference evidence="1" key="1">
    <citation type="journal article" date="2018" name="Genome Biol.">
        <title>SKESA: strategic k-mer extension for scrupulous assemblies.</title>
        <authorList>
            <person name="Souvorov A."/>
            <person name="Agarwala R."/>
            <person name="Lipman D.J."/>
        </authorList>
    </citation>
    <scope>NUCLEOTIDE SEQUENCE</scope>
    <source>
        <strain evidence="1">OLC2673_Aeromonas</strain>
    </source>
</reference>
<proteinExistence type="predicted"/>
<dbReference type="AlphaFoldDB" id="A0AAD3YLQ9"/>
<gene>
    <name evidence="1" type="ORF">JAJ28_003555</name>
</gene>
<name>A0AAD3YLQ9_AERHY</name>
<organism evidence="1 2">
    <name type="scientific">Aeromonas hydrophila</name>
    <dbReference type="NCBI Taxonomy" id="644"/>
    <lineage>
        <taxon>Bacteria</taxon>
        <taxon>Pseudomonadati</taxon>
        <taxon>Pseudomonadota</taxon>
        <taxon>Gammaproteobacteria</taxon>
        <taxon>Aeromonadales</taxon>
        <taxon>Aeromonadaceae</taxon>
        <taxon>Aeromonas</taxon>
    </lineage>
</organism>
<evidence type="ECO:0000313" key="2">
    <source>
        <dbReference type="Proteomes" id="UP000859505"/>
    </source>
</evidence>
<reference evidence="1" key="2">
    <citation type="submission" date="2020-01" db="EMBL/GenBank/DDBJ databases">
        <authorList>
            <consortium name="NCBI Pathogen Detection Project"/>
        </authorList>
    </citation>
    <scope>NUCLEOTIDE SEQUENCE</scope>
    <source>
        <strain evidence="1">OLC2673_Aeromonas</strain>
    </source>
</reference>
<dbReference type="Proteomes" id="UP000859505">
    <property type="component" value="Unassembled WGS sequence"/>
</dbReference>